<proteinExistence type="predicted"/>
<keyword evidence="1" id="KW-1133">Transmembrane helix</keyword>
<dbReference type="RefSeq" id="WP_285980768.1">
    <property type="nucleotide sequence ID" value="NZ_JASVDS010000001.1"/>
</dbReference>
<evidence type="ECO:0008006" key="4">
    <source>
        <dbReference type="Google" id="ProtNLM"/>
    </source>
</evidence>
<comment type="caution">
    <text evidence="2">The sequence shown here is derived from an EMBL/GenBank/DDBJ whole genome shotgun (WGS) entry which is preliminary data.</text>
</comment>
<keyword evidence="3" id="KW-1185">Reference proteome</keyword>
<evidence type="ECO:0000313" key="3">
    <source>
        <dbReference type="Proteomes" id="UP001238603"/>
    </source>
</evidence>
<accession>A0ABT7LCN9</accession>
<protein>
    <recommendedName>
        <fullName evidence="4">Class IIb bacteriocin, lactobin A/cerein 7B family</fullName>
    </recommendedName>
</protein>
<keyword evidence="1" id="KW-0812">Transmembrane</keyword>
<organism evidence="2 3">
    <name type="scientific">Roseateles subflavus</name>
    <dbReference type="NCBI Taxonomy" id="3053353"/>
    <lineage>
        <taxon>Bacteria</taxon>
        <taxon>Pseudomonadati</taxon>
        <taxon>Pseudomonadota</taxon>
        <taxon>Betaproteobacteria</taxon>
        <taxon>Burkholderiales</taxon>
        <taxon>Sphaerotilaceae</taxon>
        <taxon>Roseateles</taxon>
    </lineage>
</organism>
<gene>
    <name evidence="2" type="ORF">QRD43_01850</name>
</gene>
<feature type="transmembrane region" description="Helical" evidence="1">
    <location>
        <begin position="20"/>
        <end position="42"/>
    </location>
</feature>
<keyword evidence="1" id="KW-0472">Membrane</keyword>
<sequence>MQTKTQEIQALNQAEIDAVSGGIIGVVVVVVASALLGGCATVNGPNNSNLKKDQK</sequence>
<dbReference type="EMBL" id="JASVDS010000001">
    <property type="protein sequence ID" value="MDL5030635.1"/>
    <property type="molecule type" value="Genomic_DNA"/>
</dbReference>
<evidence type="ECO:0000313" key="2">
    <source>
        <dbReference type="EMBL" id="MDL5030635.1"/>
    </source>
</evidence>
<name>A0ABT7LCN9_9BURK</name>
<reference evidence="2 3" key="1">
    <citation type="submission" date="2023-06" db="EMBL/GenBank/DDBJ databases">
        <title>Pelomonas sp. APW6 16S ribosomal RNA gene genome sequencing and assembly.</title>
        <authorList>
            <person name="Woo H."/>
        </authorList>
    </citation>
    <scope>NUCLEOTIDE SEQUENCE [LARGE SCALE GENOMIC DNA]</scope>
    <source>
        <strain evidence="2 3">APW6</strain>
    </source>
</reference>
<evidence type="ECO:0000256" key="1">
    <source>
        <dbReference type="SAM" id="Phobius"/>
    </source>
</evidence>
<dbReference type="Proteomes" id="UP001238603">
    <property type="component" value="Unassembled WGS sequence"/>
</dbReference>